<feature type="compositionally biased region" description="Basic and acidic residues" evidence="1">
    <location>
        <begin position="106"/>
        <end position="117"/>
    </location>
</feature>
<gene>
    <name evidence="2" type="ORF">CVIRNUC_008691</name>
</gene>
<feature type="region of interest" description="Disordered" evidence="1">
    <location>
        <begin position="253"/>
        <end position="386"/>
    </location>
</feature>
<feature type="compositionally biased region" description="Low complexity" evidence="1">
    <location>
        <begin position="125"/>
        <end position="138"/>
    </location>
</feature>
<feature type="compositionally biased region" description="Basic and acidic residues" evidence="1">
    <location>
        <begin position="86"/>
        <end position="97"/>
    </location>
</feature>
<feature type="compositionally biased region" description="Low complexity" evidence="1">
    <location>
        <begin position="462"/>
        <end position="478"/>
    </location>
</feature>
<comment type="caution">
    <text evidence="2">The sequence shown here is derived from an EMBL/GenBank/DDBJ whole genome shotgun (WGS) entry which is preliminary data.</text>
</comment>
<feature type="compositionally biased region" description="Basic and acidic residues" evidence="1">
    <location>
        <begin position="351"/>
        <end position="386"/>
    </location>
</feature>
<evidence type="ECO:0000313" key="3">
    <source>
        <dbReference type="Proteomes" id="UP001314263"/>
    </source>
</evidence>
<feature type="compositionally biased region" description="Basic and acidic residues" evidence="1">
    <location>
        <begin position="139"/>
        <end position="177"/>
    </location>
</feature>
<feature type="compositionally biased region" description="Basic and acidic residues" evidence="1">
    <location>
        <begin position="185"/>
        <end position="220"/>
    </location>
</feature>
<feature type="region of interest" description="Disordered" evidence="1">
    <location>
        <begin position="421"/>
        <end position="478"/>
    </location>
</feature>
<feature type="compositionally biased region" description="Basic and acidic residues" evidence="1">
    <location>
        <begin position="253"/>
        <end position="267"/>
    </location>
</feature>
<evidence type="ECO:0000313" key="2">
    <source>
        <dbReference type="EMBL" id="CAK0785482.1"/>
    </source>
</evidence>
<accession>A0AAV1IFN3</accession>
<organism evidence="2 3">
    <name type="scientific">Coccomyxa viridis</name>
    <dbReference type="NCBI Taxonomy" id="1274662"/>
    <lineage>
        <taxon>Eukaryota</taxon>
        <taxon>Viridiplantae</taxon>
        <taxon>Chlorophyta</taxon>
        <taxon>core chlorophytes</taxon>
        <taxon>Trebouxiophyceae</taxon>
        <taxon>Trebouxiophyceae incertae sedis</taxon>
        <taxon>Coccomyxaceae</taxon>
        <taxon>Coccomyxa</taxon>
    </lineage>
</organism>
<dbReference type="Proteomes" id="UP001314263">
    <property type="component" value="Unassembled WGS sequence"/>
</dbReference>
<dbReference type="AlphaFoldDB" id="A0AAV1IFN3"/>
<feature type="compositionally biased region" description="Gly residues" evidence="1">
    <location>
        <begin position="70"/>
        <end position="85"/>
    </location>
</feature>
<feature type="compositionally biased region" description="Basic and acidic residues" evidence="1">
    <location>
        <begin position="322"/>
        <end position="343"/>
    </location>
</feature>
<feature type="region of interest" description="Disordered" evidence="1">
    <location>
        <begin position="15"/>
        <end position="241"/>
    </location>
</feature>
<proteinExistence type="predicted"/>
<sequence>MGDTFGDKFKKAFKLGSKEKDGGDESPLAHGAHGSGNAVKDQPTAAPRSAEKSAGTTTTPAKETSHLTGKTGGGMTSGSGTGAVEGEGHQGMMDKVKAAMGGAPWQDHHDKTLEALKHAKKAHLHAMQAQASLKNAQEAQKKAENAQRRKQELEAQLEKHQSGGDLAMHKKNLDDAHAALPGHQKNYDEASRLARDAEAAAAAREADAHKMRPNDEEHSKALQPLEAEANRLTKTRTDAETKREALLRELHELESKLKPMREEEAAAHKKLNDHKHSGESSKEAHAAALAEAEGLRHKANQANKDVEPHAANLNNHKALIARHQDAHNRAQEEGKTAEGRLPELKQNLSQADKEAQEAHKEAQHHSDAFEKLKREAEAEDAKKAALWEEARKAGHLEQDGADKQDLHKFADRLHTVLRNPIDTSLLGKNPMMGKDAPKSASGATAAHPTTPERADTTSTKPAAAAEPAHEASLAGAPA</sequence>
<feature type="compositionally biased region" description="Basic and acidic residues" evidence="1">
    <location>
        <begin position="228"/>
        <end position="241"/>
    </location>
</feature>
<feature type="compositionally biased region" description="Basic and acidic residues" evidence="1">
    <location>
        <begin position="274"/>
        <end position="285"/>
    </location>
</feature>
<protein>
    <submittedName>
        <fullName evidence="2">Uncharacterized protein</fullName>
    </submittedName>
</protein>
<reference evidence="2 3" key="1">
    <citation type="submission" date="2023-10" db="EMBL/GenBank/DDBJ databases">
        <authorList>
            <person name="Maclean D."/>
            <person name="Macfadyen A."/>
        </authorList>
    </citation>
    <scope>NUCLEOTIDE SEQUENCE [LARGE SCALE GENOMIC DNA]</scope>
</reference>
<evidence type="ECO:0000256" key="1">
    <source>
        <dbReference type="SAM" id="MobiDB-lite"/>
    </source>
</evidence>
<dbReference type="EMBL" id="CAUYUE010000012">
    <property type="protein sequence ID" value="CAK0785482.1"/>
    <property type="molecule type" value="Genomic_DNA"/>
</dbReference>
<name>A0AAV1IFN3_9CHLO</name>
<keyword evidence="3" id="KW-1185">Reference proteome</keyword>